<proteinExistence type="predicted"/>
<evidence type="ECO:0000313" key="3">
    <source>
        <dbReference type="Proteomes" id="UP000887159"/>
    </source>
</evidence>
<accession>A0A8X6W450</accession>
<protein>
    <submittedName>
        <fullName evidence="2">Zinc finger MYM-type protein 1</fullName>
    </submittedName>
</protein>
<comment type="caution">
    <text evidence="2">The sequence shown here is derived from an EMBL/GenBank/DDBJ whole genome shotgun (WGS) entry which is preliminary data.</text>
</comment>
<dbReference type="Pfam" id="PF14291">
    <property type="entry name" value="DUF4371"/>
    <property type="match status" value="1"/>
</dbReference>
<dbReference type="PANTHER" id="PTHR45749:SF23">
    <property type="entry name" value="ZINC FINGER MYM-TYPE PROTEIN 1-LIKE"/>
    <property type="match status" value="1"/>
</dbReference>
<dbReference type="AlphaFoldDB" id="A0A8X6W450"/>
<keyword evidence="3" id="KW-1185">Reference proteome</keyword>
<reference evidence="2" key="1">
    <citation type="submission" date="2020-08" db="EMBL/GenBank/DDBJ databases">
        <title>Multicomponent nature underlies the extraordinary mechanical properties of spider dragline silk.</title>
        <authorList>
            <person name="Kono N."/>
            <person name="Nakamura H."/>
            <person name="Mori M."/>
            <person name="Yoshida Y."/>
            <person name="Ohtoshi R."/>
            <person name="Malay A.D."/>
            <person name="Moran D.A.P."/>
            <person name="Tomita M."/>
            <person name="Numata K."/>
            <person name="Arakawa K."/>
        </authorList>
    </citation>
    <scope>NUCLEOTIDE SEQUENCE</scope>
</reference>
<evidence type="ECO:0000259" key="1">
    <source>
        <dbReference type="Pfam" id="PF14291"/>
    </source>
</evidence>
<organism evidence="2 3">
    <name type="scientific">Trichonephila clavipes</name>
    <name type="common">Golden silk orbweaver</name>
    <name type="synonym">Nephila clavipes</name>
    <dbReference type="NCBI Taxonomy" id="2585209"/>
    <lineage>
        <taxon>Eukaryota</taxon>
        <taxon>Metazoa</taxon>
        <taxon>Ecdysozoa</taxon>
        <taxon>Arthropoda</taxon>
        <taxon>Chelicerata</taxon>
        <taxon>Arachnida</taxon>
        <taxon>Araneae</taxon>
        <taxon>Araneomorphae</taxon>
        <taxon>Entelegynae</taxon>
        <taxon>Araneoidea</taxon>
        <taxon>Nephilidae</taxon>
        <taxon>Trichonephila</taxon>
    </lineage>
</organism>
<feature type="domain" description="DUF4371" evidence="1">
    <location>
        <begin position="33"/>
        <end position="200"/>
    </location>
</feature>
<evidence type="ECO:0000313" key="2">
    <source>
        <dbReference type="EMBL" id="GFY27687.1"/>
    </source>
</evidence>
<dbReference type="InterPro" id="IPR025398">
    <property type="entry name" value="DUF4371"/>
</dbReference>
<name>A0A8X6W450_TRICX</name>
<gene>
    <name evidence="2" type="primary">ZMYM1</name>
    <name evidence="2" type="ORF">TNCV_241551</name>
</gene>
<sequence>MTFSLLKKDIVQPEGISNVLTEQCLEKVEFKKYVDVGLAFRGTEKVFGSPRNVNFMGDLELLDEFDPFICKLIEQRELRPKSLIPYLSKTIYEQIIEIMGKKIIKTIITQINNDNTKYCSIVMDSASDLSYNDQLAIVLRYCFLGKVYERCAPLIRISSHIGLYLFNSVQEFLERNKLLLDNCRRQSFDNAANMSCQFNGVQVLLKEKNITNYEPCAAYSLNLDRVELVKVATEIVNFFVLVQQKCFLFCFVP</sequence>
<dbReference type="PANTHER" id="PTHR45749">
    <property type="match status" value="1"/>
</dbReference>
<dbReference type="Proteomes" id="UP000887159">
    <property type="component" value="Unassembled WGS sequence"/>
</dbReference>
<dbReference type="EMBL" id="BMAU01021381">
    <property type="protein sequence ID" value="GFY27687.1"/>
    <property type="molecule type" value="Genomic_DNA"/>
</dbReference>